<dbReference type="EMBL" id="CP032568">
    <property type="protein sequence ID" value="AYF77067.1"/>
    <property type="molecule type" value="Genomic_DNA"/>
</dbReference>
<dbReference type="RefSeq" id="WP_120741204.1">
    <property type="nucleotide sequence ID" value="NZ_CP032568.1"/>
</dbReference>
<evidence type="ECO:0000256" key="1">
    <source>
        <dbReference type="SAM" id="Phobius"/>
    </source>
</evidence>
<keyword evidence="3" id="KW-1185">Reference proteome</keyword>
<name>A0A386ZHQ2_9NOCA</name>
<gene>
    <name evidence="2" type="ORF">D7D52_28310</name>
</gene>
<keyword evidence="1" id="KW-1133">Transmembrane helix</keyword>
<feature type="transmembrane region" description="Helical" evidence="1">
    <location>
        <begin position="53"/>
        <end position="76"/>
    </location>
</feature>
<keyword evidence="1" id="KW-0812">Transmembrane</keyword>
<accession>A0A386ZHQ2</accession>
<evidence type="ECO:0000313" key="3">
    <source>
        <dbReference type="Proteomes" id="UP000267164"/>
    </source>
</evidence>
<feature type="transmembrane region" description="Helical" evidence="1">
    <location>
        <begin position="110"/>
        <end position="138"/>
    </location>
</feature>
<reference evidence="2 3" key="1">
    <citation type="submission" date="2018-09" db="EMBL/GenBank/DDBJ databases">
        <title>Nocardia yunnanensis sp. nov., an actinomycete isolated from a soil sample.</title>
        <authorList>
            <person name="Zhang J."/>
        </authorList>
    </citation>
    <scope>NUCLEOTIDE SEQUENCE [LARGE SCALE GENOMIC DNA]</scope>
    <source>
        <strain evidence="2 3">CFHS0054</strain>
    </source>
</reference>
<protein>
    <submittedName>
        <fullName evidence="2">Uncharacterized protein</fullName>
    </submittedName>
</protein>
<proteinExistence type="predicted"/>
<feature type="transmembrane region" description="Helical" evidence="1">
    <location>
        <begin position="144"/>
        <end position="165"/>
    </location>
</feature>
<sequence length="166" mass="14302">MPVVPLADNAIPSTGAPAADIAAAQPISADPNQIGQAALAGAGIGAAVAGVPAAIAGGVVGGVIGAGVGTVTGLMIAGGGTALATSATVAAACLPVATCLISLPGLAAEFAAAIPIAGGAMLAGGLIGAGIGGAIGAAVTGLPAAGVGALAGAGIGAGAASAGLIS</sequence>
<dbReference type="Proteomes" id="UP000267164">
    <property type="component" value="Chromosome"/>
</dbReference>
<evidence type="ECO:0000313" key="2">
    <source>
        <dbReference type="EMBL" id="AYF77067.1"/>
    </source>
</evidence>
<dbReference type="KEGG" id="nyu:D7D52_28310"/>
<feature type="transmembrane region" description="Helical" evidence="1">
    <location>
        <begin position="82"/>
        <end position="103"/>
    </location>
</feature>
<keyword evidence="1" id="KW-0472">Membrane</keyword>
<dbReference type="AlphaFoldDB" id="A0A386ZHQ2"/>
<organism evidence="2 3">
    <name type="scientific">Nocardia yunnanensis</name>
    <dbReference type="NCBI Taxonomy" id="2382165"/>
    <lineage>
        <taxon>Bacteria</taxon>
        <taxon>Bacillati</taxon>
        <taxon>Actinomycetota</taxon>
        <taxon>Actinomycetes</taxon>
        <taxon>Mycobacteriales</taxon>
        <taxon>Nocardiaceae</taxon>
        <taxon>Nocardia</taxon>
    </lineage>
</organism>